<name>A0A7S9KL46_EPIFF</name>
<sequence length="145" mass="15847">MYFVKTKDNPYGDGGCEAQGLHTYCCDYLSTNKDAFFDAPRWVTVETANTFGDIECGGEHHAGRRFCSPSDFNMRAHWQAVNTGRGSHWQERAVGGSNCVVIDKRARGQEGKRAHANKALPPSCLDDVATLPRSSLTPGAPDVIV</sequence>
<dbReference type="EMBL" id="CP031385">
    <property type="protein sequence ID" value="QPG94316.1"/>
    <property type="molecule type" value="Genomic_DNA"/>
</dbReference>
<dbReference type="OrthoDB" id="4958776at2759"/>
<reference evidence="1 2" key="1">
    <citation type="journal article" date="2018" name="PLoS Genet.">
        <title>Repeat elements organise 3D genome structure and mediate transcription in the filamentous fungus Epichloe festucae.</title>
        <authorList>
            <person name="Winter D.J."/>
            <person name="Ganley A.R.D."/>
            <person name="Young C.A."/>
            <person name="Liachko I."/>
            <person name="Schardl C.L."/>
            <person name="Dupont P.Y."/>
            <person name="Berry D."/>
            <person name="Ram A."/>
            <person name="Scott B."/>
            <person name="Cox M.P."/>
        </authorList>
    </citation>
    <scope>NUCLEOTIDE SEQUENCE [LARGE SCALE GENOMIC DNA]</scope>
    <source>
        <strain evidence="1 2">Fl1</strain>
    </source>
</reference>
<protein>
    <submittedName>
        <fullName evidence="1">Uncharacterized protein</fullName>
    </submittedName>
</protein>
<keyword evidence="2" id="KW-1185">Reference proteome</keyword>
<evidence type="ECO:0000313" key="2">
    <source>
        <dbReference type="Proteomes" id="UP000594364"/>
    </source>
</evidence>
<organism evidence="1 2">
    <name type="scientific">Epichloe festucae (strain Fl1)</name>
    <dbReference type="NCBI Taxonomy" id="877507"/>
    <lineage>
        <taxon>Eukaryota</taxon>
        <taxon>Fungi</taxon>
        <taxon>Dikarya</taxon>
        <taxon>Ascomycota</taxon>
        <taxon>Pezizomycotina</taxon>
        <taxon>Sordariomycetes</taxon>
        <taxon>Hypocreomycetidae</taxon>
        <taxon>Hypocreales</taxon>
        <taxon>Clavicipitaceae</taxon>
        <taxon>Epichloe</taxon>
    </lineage>
</organism>
<dbReference type="AlphaFoldDB" id="A0A7S9KL46"/>
<accession>A0A7S9KL46</accession>
<proteinExistence type="predicted"/>
<gene>
    <name evidence="1" type="ORF">C2857_005682</name>
</gene>
<dbReference type="Proteomes" id="UP000594364">
    <property type="component" value="Chromosome 1"/>
</dbReference>
<evidence type="ECO:0000313" key="1">
    <source>
        <dbReference type="EMBL" id="QPG94316.1"/>
    </source>
</evidence>